<protein>
    <recommendedName>
        <fullName evidence="4">Dolichyl-phosphate-mannose-protein mannosyltransferase</fullName>
    </recommendedName>
</protein>
<dbReference type="AlphaFoldDB" id="A0A1T5FC04"/>
<keyword evidence="1" id="KW-0812">Transmembrane</keyword>
<feature type="transmembrane region" description="Helical" evidence="1">
    <location>
        <begin position="67"/>
        <end position="85"/>
    </location>
</feature>
<dbReference type="OrthoDB" id="1217878at2"/>
<accession>A0A1T5FC04</accession>
<name>A0A1T5FC04_9FLAO</name>
<evidence type="ECO:0000313" key="2">
    <source>
        <dbReference type="EMBL" id="SKB93608.1"/>
    </source>
</evidence>
<evidence type="ECO:0000313" key="3">
    <source>
        <dbReference type="Proteomes" id="UP000191112"/>
    </source>
</evidence>
<proteinExistence type="predicted"/>
<evidence type="ECO:0008006" key="4">
    <source>
        <dbReference type="Google" id="ProtNLM"/>
    </source>
</evidence>
<dbReference type="Proteomes" id="UP000191112">
    <property type="component" value="Unassembled WGS sequence"/>
</dbReference>
<feature type="transmembrane region" description="Helical" evidence="1">
    <location>
        <begin position="148"/>
        <end position="176"/>
    </location>
</feature>
<dbReference type="RefSeq" id="WP_079667156.1">
    <property type="nucleotide sequence ID" value="NZ_FUYZ01000006.1"/>
</dbReference>
<keyword evidence="1" id="KW-1133">Transmembrane helix</keyword>
<feature type="transmembrane region" description="Helical" evidence="1">
    <location>
        <begin position="319"/>
        <end position="336"/>
    </location>
</feature>
<keyword evidence="1" id="KW-0472">Membrane</keyword>
<feature type="transmembrane region" description="Helical" evidence="1">
    <location>
        <begin position="288"/>
        <end position="307"/>
    </location>
</feature>
<evidence type="ECO:0000256" key="1">
    <source>
        <dbReference type="SAM" id="Phobius"/>
    </source>
</evidence>
<feature type="transmembrane region" description="Helical" evidence="1">
    <location>
        <begin position="183"/>
        <end position="204"/>
    </location>
</feature>
<organism evidence="2 3">
    <name type="scientific">Soonwooa buanensis</name>
    <dbReference type="NCBI Taxonomy" id="619805"/>
    <lineage>
        <taxon>Bacteria</taxon>
        <taxon>Pseudomonadati</taxon>
        <taxon>Bacteroidota</taxon>
        <taxon>Flavobacteriia</taxon>
        <taxon>Flavobacteriales</taxon>
        <taxon>Weeksellaceae</taxon>
        <taxon>Chryseobacterium group</taxon>
        <taxon>Soonwooa</taxon>
    </lineage>
</organism>
<feature type="transmembrane region" description="Helical" evidence="1">
    <location>
        <begin position="106"/>
        <end position="128"/>
    </location>
</feature>
<gene>
    <name evidence="2" type="ORF">SAMN05660477_01914</name>
</gene>
<feature type="transmembrane region" description="Helical" evidence="1">
    <location>
        <begin position="256"/>
        <end position="276"/>
    </location>
</feature>
<sequence length="460" mass="53788">MNKYILLAIIVVFVSFFTSFFLPAGGVYRDSLSYFEIAADLPNPVTDLFPLGYPILVRSFQMVFGDYFWAYKMLNVTMLIVVFLFSYFKQFYFRETVLLFMGKTMLFVFSIALSEAPFLFLLYFLIYFLHKILIDTSYSKADVAIASIIMVMMFIVRYSGIYIYLAVGVFAMYLLIKSKNKQLFWSFVLFLSISGLGIVSYLGYNYYNYNSYTGEDLRGAPYPMTGVSLLRNILGVINAANPFFGVKPASSSVMSIGFQIIVMIVDIFILRYFILFFKKSRSRIDDNFHVLLWIITGVYAIFLLISGWTQQIEEMNTRMMAAANVCLFFSFLIIYFKNESSDRKLLRVSVLFLIFFLLYTLKSPEYYFYNRKQVEQQMSKFVSKRFIYDDTQEETTLTTYRFLFINKAFQYKHSNNQSGDIKRQIAGTLDPKKKWLIHDTVTDKSKVLYTSEIKLNQNKK</sequence>
<feature type="transmembrane region" description="Helical" evidence="1">
    <location>
        <begin position="345"/>
        <end position="361"/>
    </location>
</feature>
<dbReference type="EMBL" id="FUYZ01000006">
    <property type="protein sequence ID" value="SKB93608.1"/>
    <property type="molecule type" value="Genomic_DNA"/>
</dbReference>
<keyword evidence="3" id="KW-1185">Reference proteome</keyword>
<reference evidence="2 3" key="1">
    <citation type="submission" date="2017-02" db="EMBL/GenBank/DDBJ databases">
        <authorList>
            <person name="Peterson S.W."/>
        </authorList>
    </citation>
    <scope>NUCLEOTIDE SEQUENCE [LARGE SCALE GENOMIC DNA]</scope>
    <source>
        <strain evidence="2 3">DSM 22323</strain>
    </source>
</reference>